<comment type="caution">
    <text evidence="1">The sequence shown here is derived from an EMBL/GenBank/DDBJ whole genome shotgun (WGS) entry which is preliminary data.</text>
</comment>
<protein>
    <submittedName>
        <fullName evidence="1">Uncharacterized protein</fullName>
    </submittedName>
</protein>
<accession>A0A0V8JEQ8</accession>
<evidence type="ECO:0000313" key="2">
    <source>
        <dbReference type="Proteomes" id="UP000054099"/>
    </source>
</evidence>
<organism evidence="1 2">
    <name type="scientific">Fictibacillus enclensis</name>
    <dbReference type="NCBI Taxonomy" id="1017270"/>
    <lineage>
        <taxon>Bacteria</taxon>
        <taxon>Bacillati</taxon>
        <taxon>Bacillota</taxon>
        <taxon>Bacilli</taxon>
        <taxon>Bacillales</taxon>
        <taxon>Fictibacillaceae</taxon>
        <taxon>Fictibacillus</taxon>
    </lineage>
</organism>
<dbReference type="EMBL" id="LNQN01000001">
    <property type="protein sequence ID" value="KSU85599.1"/>
    <property type="molecule type" value="Genomic_DNA"/>
</dbReference>
<gene>
    <name evidence="1" type="ORF">AS030_08920</name>
</gene>
<dbReference type="InterPro" id="IPR035281">
    <property type="entry name" value="DUF5359"/>
</dbReference>
<dbReference type="Proteomes" id="UP000054099">
    <property type="component" value="Unassembled WGS sequence"/>
</dbReference>
<proteinExistence type="predicted"/>
<sequence>MRKVENLLVKLALIHLVFLLLSQWVLTHDSWKRNVNKSIYYEGVIKGNQPRTTETIDHQ</sequence>
<dbReference type="AlphaFoldDB" id="A0A0V8JEQ8"/>
<dbReference type="OrthoDB" id="2697487at2"/>
<evidence type="ECO:0000313" key="1">
    <source>
        <dbReference type="EMBL" id="KSU85599.1"/>
    </source>
</evidence>
<reference evidence="1 2" key="1">
    <citation type="journal article" date="2014" name="Antonie Van Leeuwenhoek">
        <title>Fictibacillus enclensis sp. nov., isolated from marine sediment.</title>
        <authorList>
            <person name="Dastager S.G."/>
            <person name="Mawlankar R."/>
            <person name="Srinivasan K."/>
            <person name="Tang S.K."/>
            <person name="Lee J.C."/>
            <person name="Ramana V.V."/>
            <person name="Shouche Y.S."/>
        </authorList>
    </citation>
    <scope>NUCLEOTIDE SEQUENCE [LARGE SCALE GENOMIC DNA]</scope>
    <source>
        <strain evidence="1 2">NIO-1003</strain>
    </source>
</reference>
<dbReference type="Pfam" id="PF17313">
    <property type="entry name" value="DUF5359"/>
    <property type="match status" value="1"/>
</dbReference>
<dbReference type="RefSeq" id="WP_061970709.1">
    <property type="nucleotide sequence ID" value="NZ_FMAV01000001.1"/>
</dbReference>
<name>A0A0V8JEQ8_9BACL</name>
<keyword evidence="2" id="KW-1185">Reference proteome</keyword>